<gene>
    <name evidence="1" type="ORF">BDV23DRAFT_81578</name>
</gene>
<dbReference type="Proteomes" id="UP000326877">
    <property type="component" value="Unassembled WGS sequence"/>
</dbReference>
<accession>A0A5N7CNH7</accession>
<protein>
    <submittedName>
        <fullName evidence="1">Uncharacterized protein</fullName>
    </submittedName>
</protein>
<dbReference type="EMBL" id="ML735217">
    <property type="protein sequence ID" value="KAE8395812.1"/>
    <property type="molecule type" value="Genomic_DNA"/>
</dbReference>
<organism evidence="1">
    <name type="scientific">Petromyces alliaceus</name>
    <name type="common">Aspergillus alliaceus</name>
    <dbReference type="NCBI Taxonomy" id="209559"/>
    <lineage>
        <taxon>Eukaryota</taxon>
        <taxon>Fungi</taxon>
        <taxon>Dikarya</taxon>
        <taxon>Ascomycota</taxon>
        <taxon>Pezizomycotina</taxon>
        <taxon>Eurotiomycetes</taxon>
        <taxon>Eurotiomycetidae</taxon>
        <taxon>Eurotiales</taxon>
        <taxon>Aspergillaceae</taxon>
        <taxon>Aspergillus</taxon>
        <taxon>Aspergillus subgen. Circumdati</taxon>
    </lineage>
</organism>
<sequence length="118" mass="13594">MNNALKYYPVLLGEVIEDCYEIKAKLGYCVACLAPPRSTYIHDPRHWREQGRRARRNITASTPLKWDIQERSSSAGFWVVRYYTAIHSGLERTLMNSCNLCTELSSGRPRKGLQQRSS</sequence>
<dbReference type="OrthoDB" id="5979581at2759"/>
<evidence type="ECO:0000313" key="1">
    <source>
        <dbReference type="EMBL" id="KAE8395812.1"/>
    </source>
</evidence>
<proteinExistence type="predicted"/>
<dbReference type="AlphaFoldDB" id="A0A5N7CNH7"/>
<name>A0A5N7CNH7_PETAA</name>
<reference evidence="1" key="1">
    <citation type="submission" date="2019-04" db="EMBL/GenBank/DDBJ databases">
        <title>Friends and foes A comparative genomics studyof 23 Aspergillus species from section Flavi.</title>
        <authorList>
            <consortium name="DOE Joint Genome Institute"/>
            <person name="Kjaerbolling I."/>
            <person name="Vesth T."/>
            <person name="Frisvad J.C."/>
            <person name="Nybo J.L."/>
            <person name="Theobald S."/>
            <person name="Kildgaard S."/>
            <person name="Isbrandt T."/>
            <person name="Kuo A."/>
            <person name="Sato A."/>
            <person name="Lyhne E.K."/>
            <person name="Kogle M.E."/>
            <person name="Wiebenga A."/>
            <person name="Kun R.S."/>
            <person name="Lubbers R.J."/>
            <person name="Makela M.R."/>
            <person name="Barry K."/>
            <person name="Chovatia M."/>
            <person name="Clum A."/>
            <person name="Daum C."/>
            <person name="Haridas S."/>
            <person name="He G."/>
            <person name="LaButti K."/>
            <person name="Lipzen A."/>
            <person name="Mondo S."/>
            <person name="Riley R."/>
            <person name="Salamov A."/>
            <person name="Simmons B.A."/>
            <person name="Magnuson J.K."/>
            <person name="Henrissat B."/>
            <person name="Mortensen U.H."/>
            <person name="Larsen T.O."/>
            <person name="Devries R.P."/>
            <person name="Grigoriev I.V."/>
            <person name="Machida M."/>
            <person name="Baker S.E."/>
            <person name="Andersen M.R."/>
        </authorList>
    </citation>
    <scope>NUCLEOTIDE SEQUENCE [LARGE SCALE GENOMIC DNA]</scope>
    <source>
        <strain evidence="1">IBT 14317</strain>
    </source>
</reference>